<accession>A0A3P6TE93</accession>
<evidence type="ECO:0000313" key="3">
    <source>
        <dbReference type="Proteomes" id="UP000271889"/>
    </source>
</evidence>
<protein>
    <recommendedName>
        <fullName evidence="4">SCP domain-containing protein</fullName>
    </recommendedName>
</protein>
<dbReference type="EMBL" id="UYRV01018085">
    <property type="protein sequence ID" value="VDK64208.1"/>
    <property type="molecule type" value="Genomic_DNA"/>
</dbReference>
<evidence type="ECO:0000313" key="2">
    <source>
        <dbReference type="EMBL" id="VDK64208.1"/>
    </source>
</evidence>
<gene>
    <name evidence="2" type="ORF">CGOC_LOCUS5833</name>
</gene>
<name>A0A3P6TE93_CYLGO</name>
<reference evidence="2 3" key="1">
    <citation type="submission" date="2018-11" db="EMBL/GenBank/DDBJ databases">
        <authorList>
            <consortium name="Pathogen Informatics"/>
        </authorList>
    </citation>
    <scope>NUCLEOTIDE SEQUENCE [LARGE SCALE GENOMIC DNA]</scope>
</reference>
<sequence length="173" mass="17927">MIYYKTLQVGCSHDICEKTTNKVAIACVYSEMPKVGEPLYLENSTKVGCTRKWCKEIVSNADCDKYDAAVADADQSPTAGLCCTDAETIDETTTSAKVTSTPAPTTTEAATTTPAATTTTPAAATTTPAAASTTPAQASSSSAAGQATTTPGSSGCMTEDIRNQVITTFNEKR</sequence>
<dbReference type="OrthoDB" id="5872317at2759"/>
<feature type="region of interest" description="Disordered" evidence="1">
    <location>
        <begin position="93"/>
        <end position="161"/>
    </location>
</feature>
<feature type="compositionally biased region" description="Low complexity" evidence="1">
    <location>
        <begin position="93"/>
        <end position="154"/>
    </location>
</feature>
<dbReference type="AlphaFoldDB" id="A0A3P6TE93"/>
<evidence type="ECO:0008006" key="4">
    <source>
        <dbReference type="Google" id="ProtNLM"/>
    </source>
</evidence>
<dbReference type="Proteomes" id="UP000271889">
    <property type="component" value="Unassembled WGS sequence"/>
</dbReference>
<proteinExistence type="predicted"/>
<organism evidence="2 3">
    <name type="scientific">Cylicostephanus goldi</name>
    <name type="common">Nematode worm</name>
    <dbReference type="NCBI Taxonomy" id="71465"/>
    <lineage>
        <taxon>Eukaryota</taxon>
        <taxon>Metazoa</taxon>
        <taxon>Ecdysozoa</taxon>
        <taxon>Nematoda</taxon>
        <taxon>Chromadorea</taxon>
        <taxon>Rhabditida</taxon>
        <taxon>Rhabditina</taxon>
        <taxon>Rhabditomorpha</taxon>
        <taxon>Strongyloidea</taxon>
        <taxon>Strongylidae</taxon>
        <taxon>Cylicostephanus</taxon>
    </lineage>
</organism>
<evidence type="ECO:0000256" key="1">
    <source>
        <dbReference type="SAM" id="MobiDB-lite"/>
    </source>
</evidence>
<keyword evidence="3" id="KW-1185">Reference proteome</keyword>